<organism evidence="11 12">
    <name type="scientific">Coilia grayii</name>
    <name type="common">Gray's grenadier anchovy</name>
    <dbReference type="NCBI Taxonomy" id="363190"/>
    <lineage>
        <taxon>Eukaryota</taxon>
        <taxon>Metazoa</taxon>
        <taxon>Chordata</taxon>
        <taxon>Craniata</taxon>
        <taxon>Vertebrata</taxon>
        <taxon>Euteleostomi</taxon>
        <taxon>Actinopterygii</taxon>
        <taxon>Neopterygii</taxon>
        <taxon>Teleostei</taxon>
        <taxon>Clupei</taxon>
        <taxon>Clupeiformes</taxon>
        <taxon>Clupeoidei</taxon>
        <taxon>Engraulidae</taxon>
        <taxon>Coilinae</taxon>
        <taxon>Coilia</taxon>
    </lineage>
</organism>
<feature type="transmembrane region" description="Helical" evidence="9">
    <location>
        <begin position="122"/>
        <end position="145"/>
    </location>
</feature>
<evidence type="ECO:0000256" key="3">
    <source>
        <dbReference type="ARBA" id="ARBA00022989"/>
    </source>
</evidence>
<evidence type="ECO:0000256" key="4">
    <source>
        <dbReference type="ARBA" id="ARBA00023040"/>
    </source>
</evidence>
<keyword evidence="2 9" id="KW-0812">Transmembrane</keyword>
<dbReference type="InterPro" id="IPR017452">
    <property type="entry name" value="GPCR_Rhodpsn_7TM"/>
</dbReference>
<dbReference type="SUPFAM" id="SSF81321">
    <property type="entry name" value="Family A G protein-coupled receptor-like"/>
    <property type="match status" value="1"/>
</dbReference>
<keyword evidence="6" id="KW-0675">Receptor</keyword>
<protein>
    <recommendedName>
        <fullName evidence="10">G-protein coupled receptors family 1 profile domain-containing protein</fullName>
    </recommendedName>
</protein>
<sequence length="326" mass="36165">MDIDAITENISIALYTITVALGTVGNTVVIWVAGVCLPAKVTNVWLVNLAVANLIFCLTRAISLTKKIFFDLWPFGVFLCKFNGFFKYANMFCSAFLLAVICLDQTLCVCRPKFTKQHRTLFAARLVSVVVWVAASVMSAPYFVYREVYLGKNNLSKCSLEVKEKEGENSAKMALYTIRFLCGFLLPFLVCSALCCRLVRSKSKRTAQKPFLRILVGLVCAFFVCWAPYHCLLLVKMNDSKNQALKVGLTLAKGIAYFNSCVNPVLYFCMGLNFKQMLSGAYRPALTENQDGQITQLQEYNKVGDSSGSPLKHVEAQVHGNSAPGV</sequence>
<keyword evidence="7" id="KW-0807">Transducer</keyword>
<dbReference type="GO" id="GO:0004930">
    <property type="term" value="F:G protein-coupled receptor activity"/>
    <property type="evidence" value="ECO:0007669"/>
    <property type="project" value="UniProtKB-KW"/>
</dbReference>
<evidence type="ECO:0000256" key="1">
    <source>
        <dbReference type="ARBA" id="ARBA00004141"/>
    </source>
</evidence>
<proteinExistence type="inferred from homology"/>
<evidence type="ECO:0000259" key="10">
    <source>
        <dbReference type="PROSITE" id="PS50262"/>
    </source>
</evidence>
<evidence type="ECO:0000256" key="9">
    <source>
        <dbReference type="SAM" id="Phobius"/>
    </source>
</evidence>
<dbReference type="PRINTS" id="PR00237">
    <property type="entry name" value="GPCRRHODOPSN"/>
</dbReference>
<dbReference type="Gene3D" id="1.20.1070.10">
    <property type="entry name" value="Rhodopsin 7-helix transmembrane proteins"/>
    <property type="match status" value="1"/>
</dbReference>
<dbReference type="GO" id="GO:0016020">
    <property type="term" value="C:membrane"/>
    <property type="evidence" value="ECO:0007669"/>
    <property type="project" value="UniProtKB-SubCell"/>
</dbReference>
<feature type="transmembrane region" description="Helical" evidence="9">
    <location>
        <begin position="176"/>
        <end position="199"/>
    </location>
</feature>
<feature type="domain" description="G-protein coupled receptors family 1 profile" evidence="10">
    <location>
        <begin position="25"/>
        <end position="267"/>
    </location>
</feature>
<evidence type="ECO:0000256" key="5">
    <source>
        <dbReference type="ARBA" id="ARBA00023136"/>
    </source>
</evidence>
<evidence type="ECO:0000256" key="8">
    <source>
        <dbReference type="ARBA" id="ARBA00025736"/>
    </source>
</evidence>
<evidence type="ECO:0000256" key="7">
    <source>
        <dbReference type="ARBA" id="ARBA00023224"/>
    </source>
</evidence>
<dbReference type="Proteomes" id="UP001591681">
    <property type="component" value="Unassembled WGS sequence"/>
</dbReference>
<dbReference type="PANTHER" id="PTHR24225:SF48">
    <property type="entry name" value="C3A ANAPHYLATOXIN CHEMOTACTIC RECEPTOR-RELATED"/>
    <property type="match status" value="1"/>
</dbReference>
<dbReference type="PROSITE" id="PS50262">
    <property type="entry name" value="G_PROTEIN_RECEP_F1_2"/>
    <property type="match status" value="1"/>
</dbReference>
<dbReference type="EMBL" id="JBHFQA010000021">
    <property type="protein sequence ID" value="KAL2079978.1"/>
    <property type="molecule type" value="Genomic_DNA"/>
</dbReference>
<keyword evidence="5 9" id="KW-0472">Membrane</keyword>
<dbReference type="Pfam" id="PF00001">
    <property type="entry name" value="7tm_1"/>
    <property type="match status" value="1"/>
</dbReference>
<evidence type="ECO:0000256" key="2">
    <source>
        <dbReference type="ARBA" id="ARBA00022692"/>
    </source>
</evidence>
<dbReference type="AlphaFoldDB" id="A0ABD1IYF5"/>
<evidence type="ECO:0000313" key="11">
    <source>
        <dbReference type="EMBL" id="KAL2079978.1"/>
    </source>
</evidence>
<keyword evidence="3 9" id="KW-1133">Transmembrane helix</keyword>
<dbReference type="InterPro" id="IPR000826">
    <property type="entry name" value="Formyl_rcpt-rel"/>
</dbReference>
<evidence type="ECO:0000256" key="6">
    <source>
        <dbReference type="ARBA" id="ARBA00023170"/>
    </source>
</evidence>
<dbReference type="PANTHER" id="PTHR24225">
    <property type="entry name" value="CHEMOTACTIC RECEPTOR"/>
    <property type="match status" value="1"/>
</dbReference>
<feature type="transmembrane region" description="Helical" evidence="9">
    <location>
        <begin position="44"/>
        <end position="65"/>
    </location>
</feature>
<keyword evidence="4" id="KW-0297">G-protein coupled receptor</keyword>
<comment type="subcellular location">
    <subcellularLocation>
        <location evidence="1">Membrane</location>
        <topology evidence="1">Multi-pass membrane protein</topology>
    </subcellularLocation>
</comment>
<dbReference type="InterPro" id="IPR000276">
    <property type="entry name" value="GPCR_Rhodpsn"/>
</dbReference>
<evidence type="ECO:0000313" key="12">
    <source>
        <dbReference type="Proteomes" id="UP001591681"/>
    </source>
</evidence>
<feature type="transmembrane region" description="Helical" evidence="9">
    <location>
        <begin position="85"/>
        <end position="110"/>
    </location>
</feature>
<feature type="transmembrane region" description="Helical" evidence="9">
    <location>
        <begin position="12"/>
        <end position="37"/>
    </location>
</feature>
<reference evidence="11 12" key="1">
    <citation type="submission" date="2024-09" db="EMBL/GenBank/DDBJ databases">
        <title>A chromosome-level genome assembly of Gray's grenadier anchovy, Coilia grayii.</title>
        <authorList>
            <person name="Fu Z."/>
        </authorList>
    </citation>
    <scope>NUCLEOTIDE SEQUENCE [LARGE SCALE GENOMIC DNA]</scope>
    <source>
        <strain evidence="11">G4</strain>
        <tissue evidence="11">Muscle</tissue>
    </source>
</reference>
<comment type="similarity">
    <text evidence="8">Belongs to the chemokine-like receptor (CMKLR) family.</text>
</comment>
<feature type="transmembrane region" description="Helical" evidence="9">
    <location>
        <begin position="255"/>
        <end position="274"/>
    </location>
</feature>
<feature type="transmembrane region" description="Helical" evidence="9">
    <location>
        <begin position="211"/>
        <end position="235"/>
    </location>
</feature>
<name>A0ABD1IYF5_9TELE</name>
<accession>A0ABD1IYF5</accession>
<gene>
    <name evidence="11" type="ORF">ACEWY4_023771</name>
</gene>
<comment type="caution">
    <text evidence="11">The sequence shown here is derived from an EMBL/GenBank/DDBJ whole genome shotgun (WGS) entry which is preliminary data.</text>
</comment>
<keyword evidence="12" id="KW-1185">Reference proteome</keyword>